<evidence type="ECO:0000256" key="6">
    <source>
        <dbReference type="ARBA" id="ARBA00023157"/>
    </source>
</evidence>
<dbReference type="PANTHER" id="PTHR24270:SF59">
    <property type="entry name" value="LDL RECEPTOR REPEAT-CONTAINING PROTEIN EGG-1-RELATED"/>
    <property type="match status" value="1"/>
</dbReference>
<dbReference type="WBParaSite" id="jg20999">
    <property type="protein sequence ID" value="jg20999"/>
    <property type="gene ID" value="jg20999"/>
</dbReference>
<dbReference type="Pfam" id="PF00057">
    <property type="entry name" value="Ldl_recept_a"/>
    <property type="match status" value="1"/>
</dbReference>
<dbReference type="AlphaFoldDB" id="A0A915DMC4"/>
<comment type="subcellular location">
    <subcellularLocation>
        <location evidence="1">Membrane</location>
        <topology evidence="1">Single-pass membrane protein</topology>
    </subcellularLocation>
</comment>
<dbReference type="Proteomes" id="UP000887574">
    <property type="component" value="Unplaced"/>
</dbReference>
<evidence type="ECO:0000313" key="9">
    <source>
        <dbReference type="Proteomes" id="UP000887574"/>
    </source>
</evidence>
<reference evidence="10" key="1">
    <citation type="submission" date="2022-11" db="UniProtKB">
        <authorList>
            <consortium name="WormBaseParasite"/>
        </authorList>
    </citation>
    <scope>IDENTIFICATION</scope>
</reference>
<organism evidence="9 10">
    <name type="scientific">Ditylenchus dipsaci</name>
    <dbReference type="NCBI Taxonomy" id="166011"/>
    <lineage>
        <taxon>Eukaryota</taxon>
        <taxon>Metazoa</taxon>
        <taxon>Ecdysozoa</taxon>
        <taxon>Nematoda</taxon>
        <taxon>Chromadorea</taxon>
        <taxon>Rhabditida</taxon>
        <taxon>Tylenchina</taxon>
        <taxon>Tylenchomorpha</taxon>
        <taxon>Sphaerularioidea</taxon>
        <taxon>Anguinidae</taxon>
        <taxon>Anguininae</taxon>
        <taxon>Ditylenchus</taxon>
    </lineage>
</organism>
<dbReference type="SUPFAM" id="SSF57424">
    <property type="entry name" value="LDL receptor-like module"/>
    <property type="match status" value="1"/>
</dbReference>
<dbReference type="CDD" id="cd00112">
    <property type="entry name" value="LDLa"/>
    <property type="match status" value="1"/>
</dbReference>
<dbReference type="PANTHER" id="PTHR24270">
    <property type="entry name" value="LOW-DENSITY LIPOPROTEIN RECEPTOR-RELATED"/>
    <property type="match status" value="1"/>
</dbReference>
<evidence type="ECO:0000256" key="5">
    <source>
        <dbReference type="ARBA" id="ARBA00023136"/>
    </source>
</evidence>
<dbReference type="InterPro" id="IPR002172">
    <property type="entry name" value="LDrepeatLR_classA_rpt"/>
</dbReference>
<dbReference type="PROSITE" id="PS50068">
    <property type="entry name" value="LDLRA_2"/>
    <property type="match status" value="1"/>
</dbReference>
<evidence type="ECO:0000313" key="10">
    <source>
        <dbReference type="WBParaSite" id="jg20999"/>
    </source>
</evidence>
<dbReference type="GO" id="GO:0005886">
    <property type="term" value="C:plasma membrane"/>
    <property type="evidence" value="ECO:0007669"/>
    <property type="project" value="TreeGrafter"/>
</dbReference>
<keyword evidence="3" id="KW-0677">Repeat</keyword>
<evidence type="ECO:0000256" key="1">
    <source>
        <dbReference type="ARBA" id="ARBA00004167"/>
    </source>
</evidence>
<keyword evidence="6 7" id="KW-1015">Disulfide bond</keyword>
<keyword evidence="4" id="KW-1133">Transmembrane helix</keyword>
<keyword evidence="9" id="KW-1185">Reference proteome</keyword>
<evidence type="ECO:0000256" key="3">
    <source>
        <dbReference type="ARBA" id="ARBA00022737"/>
    </source>
</evidence>
<comment type="caution">
    <text evidence="7">Lacks conserved residue(s) required for the propagation of feature annotation.</text>
</comment>
<proteinExistence type="predicted"/>
<dbReference type="InterPro" id="IPR036055">
    <property type="entry name" value="LDL_receptor-like_sf"/>
</dbReference>
<accession>A0A915DMC4</accession>
<feature type="compositionally biased region" description="Pro residues" evidence="8">
    <location>
        <begin position="189"/>
        <end position="201"/>
    </location>
</feature>
<dbReference type="Gene3D" id="4.10.400.10">
    <property type="entry name" value="Low-density Lipoprotein Receptor"/>
    <property type="match status" value="1"/>
</dbReference>
<protein>
    <submittedName>
        <fullName evidence="10">Uncharacterized protein</fullName>
    </submittedName>
</protein>
<evidence type="ECO:0000256" key="8">
    <source>
        <dbReference type="SAM" id="MobiDB-lite"/>
    </source>
</evidence>
<evidence type="ECO:0000256" key="7">
    <source>
        <dbReference type="PROSITE-ProRule" id="PRU00124"/>
    </source>
</evidence>
<evidence type="ECO:0000256" key="4">
    <source>
        <dbReference type="ARBA" id="ARBA00022989"/>
    </source>
</evidence>
<dbReference type="InterPro" id="IPR050685">
    <property type="entry name" value="LDLR"/>
</dbReference>
<dbReference type="SMART" id="SM00192">
    <property type="entry name" value="LDLa"/>
    <property type="match status" value="1"/>
</dbReference>
<evidence type="ECO:0000256" key="2">
    <source>
        <dbReference type="ARBA" id="ARBA00022692"/>
    </source>
</evidence>
<name>A0A915DMC4_9BILA</name>
<keyword evidence="2" id="KW-0812">Transmembrane</keyword>
<feature type="region of interest" description="Disordered" evidence="8">
    <location>
        <begin position="179"/>
        <end position="201"/>
    </location>
</feature>
<dbReference type="GO" id="GO:0016192">
    <property type="term" value="P:vesicle-mediated transport"/>
    <property type="evidence" value="ECO:0007669"/>
    <property type="project" value="UniProtKB-ARBA"/>
</dbReference>
<feature type="disulfide bond" evidence="7">
    <location>
        <begin position="43"/>
        <end position="58"/>
    </location>
</feature>
<sequence length="325" mass="35427">MGQRCDGKYDCVLEEDEQNCPMCKPSEFACIISEQCIPMSQRCNGVAECQDGTDEHDCEDCGKESFTVANRGNAFLPRIAAMELLNVRTEKMNCFARNHRIECLCVRVDVIKYLEKICVMELKIVLTVQMRSIVRRFRTIRNSPVVSTSRSDNTTILTADPQLNSIPASFLELTELSTGKQSLESSTSPPSPTPPVFSAPIPPQVASPAPLFTNSLLDPEVEDSKQPEMVEGDYQAGIGEFSPAFPSNLNQVVRSLVPMTAQAPPCTAVDPVKLKAQKGGEKDGEMLSKVEIGTGVQLENIRSPSGVPTATTTTILPCIAPTELQ</sequence>
<keyword evidence="5" id="KW-0472">Membrane</keyword>